<keyword evidence="4" id="KW-1185">Reference proteome</keyword>
<feature type="transmembrane region" description="Helical" evidence="1">
    <location>
        <begin position="113"/>
        <end position="130"/>
    </location>
</feature>
<dbReference type="Pfam" id="PF13586">
    <property type="entry name" value="DDE_Tnp_1_2"/>
    <property type="match status" value="1"/>
</dbReference>
<dbReference type="PhylomeDB" id="C7LCN0"/>
<dbReference type="Proteomes" id="UP000002188">
    <property type="component" value="Chromosome 1"/>
</dbReference>
<dbReference type="EMBL" id="CP001578">
    <property type="protein sequence ID" value="ACU48265.1"/>
    <property type="molecule type" value="Genomic_DNA"/>
</dbReference>
<dbReference type="AlphaFoldDB" id="C7LCN0"/>
<protein>
    <submittedName>
        <fullName evidence="3">Transposase orfB of IS711 insertion sequence</fullName>
    </submittedName>
</protein>
<evidence type="ECO:0000313" key="4">
    <source>
        <dbReference type="Proteomes" id="UP000002188"/>
    </source>
</evidence>
<keyword evidence="1" id="KW-0812">Transmembrane</keyword>
<feature type="domain" description="Transposase DDE" evidence="2">
    <location>
        <begin position="44"/>
        <end position="131"/>
    </location>
</feature>
<evidence type="ECO:0000313" key="3">
    <source>
        <dbReference type="EMBL" id="ACU48265.1"/>
    </source>
</evidence>
<dbReference type="HOGENOM" id="CLU_055261_9_3_5"/>
<keyword evidence="1" id="KW-0472">Membrane</keyword>
<proteinExistence type="predicted"/>
<gene>
    <name evidence="3" type="ordered locus">BMI_I1296</name>
</gene>
<dbReference type="InterPro" id="IPR025668">
    <property type="entry name" value="Tnp_DDE_dom"/>
</dbReference>
<evidence type="ECO:0000259" key="2">
    <source>
        <dbReference type="Pfam" id="PF13586"/>
    </source>
</evidence>
<name>C7LCN0_BRUMC</name>
<keyword evidence="1" id="KW-1133">Transmembrane helix</keyword>
<accession>C7LCN0</accession>
<dbReference type="PANTHER" id="PTHR30007:SF1">
    <property type="entry name" value="BLR1914 PROTEIN"/>
    <property type="match status" value="1"/>
</dbReference>
<reference evidence="3 4" key="1">
    <citation type="journal article" date="2009" name="BMC Genomics">
        <title>Brucella microti: the genome sequence of an emerging pathogen.</title>
        <authorList>
            <person name="Audic S."/>
            <person name="Lescot M."/>
            <person name="Claverie J.-M."/>
            <person name="Scholz H.C."/>
        </authorList>
    </citation>
    <scope>NUCLEOTIDE SEQUENCE [LARGE SCALE GENOMIC DNA]</scope>
    <source>
        <strain evidence="3 4">CCM 4915</strain>
    </source>
</reference>
<evidence type="ECO:0000256" key="1">
    <source>
        <dbReference type="SAM" id="Phobius"/>
    </source>
</evidence>
<organism evidence="3 4">
    <name type="scientific">Brucella microti (strain BCCN 7-01 / CAPM 6434 / CCM 4915)</name>
    <dbReference type="NCBI Taxonomy" id="568815"/>
    <lineage>
        <taxon>Bacteria</taxon>
        <taxon>Pseudomonadati</taxon>
        <taxon>Pseudomonadota</taxon>
        <taxon>Alphaproteobacteria</taxon>
        <taxon>Hyphomicrobiales</taxon>
        <taxon>Brucellaceae</taxon>
        <taxon>Brucella/Ochrobactrum group</taxon>
        <taxon>Brucella</taxon>
    </lineage>
</organism>
<dbReference type="PANTHER" id="PTHR30007">
    <property type="entry name" value="PHP DOMAIN PROTEIN"/>
    <property type="match status" value="1"/>
</dbReference>
<sequence>MTTKLHAVVDAIGLPLRIKPTPGHYGDCPQASSLLSGLKGVGHVIADAAHDADHLRAFIASDLMATAQIQGQSNTFQCPNNRLEAVQGTPSMIECFFNKLKRYRRIALRCEKTLTAFMGFVHLACAMIWLR</sequence>
<dbReference type="KEGG" id="bmr:BMI_I1296"/>